<gene>
    <name evidence="2" type="ORF">O181_009429</name>
</gene>
<feature type="compositionally biased region" description="Basic and acidic residues" evidence="1">
    <location>
        <begin position="29"/>
        <end position="39"/>
    </location>
</feature>
<dbReference type="EMBL" id="AVOT02002256">
    <property type="protein sequence ID" value="MBW0469714.1"/>
    <property type="molecule type" value="Genomic_DNA"/>
</dbReference>
<organism evidence="2 3">
    <name type="scientific">Austropuccinia psidii MF-1</name>
    <dbReference type="NCBI Taxonomy" id="1389203"/>
    <lineage>
        <taxon>Eukaryota</taxon>
        <taxon>Fungi</taxon>
        <taxon>Dikarya</taxon>
        <taxon>Basidiomycota</taxon>
        <taxon>Pucciniomycotina</taxon>
        <taxon>Pucciniomycetes</taxon>
        <taxon>Pucciniales</taxon>
        <taxon>Sphaerophragmiaceae</taxon>
        <taxon>Austropuccinia</taxon>
    </lineage>
</organism>
<sequence length="103" mass="11977">MESHQTAQTSGGEDNQGKGESSHYLSYRRTADPDREYSDSFRLTRNSPNHHFNSFTTLRNQQTSGQELRFFTIPGSFQEKTRIQGQKQELFQPRAERVRPNDP</sequence>
<evidence type="ECO:0000256" key="1">
    <source>
        <dbReference type="SAM" id="MobiDB-lite"/>
    </source>
</evidence>
<name>A0A9Q3BQT3_9BASI</name>
<feature type="compositionally biased region" description="Polar residues" evidence="1">
    <location>
        <begin position="41"/>
        <end position="63"/>
    </location>
</feature>
<dbReference type="AlphaFoldDB" id="A0A9Q3BQT3"/>
<evidence type="ECO:0000313" key="3">
    <source>
        <dbReference type="Proteomes" id="UP000765509"/>
    </source>
</evidence>
<evidence type="ECO:0000313" key="2">
    <source>
        <dbReference type="EMBL" id="MBW0469714.1"/>
    </source>
</evidence>
<feature type="compositionally biased region" description="Polar residues" evidence="1">
    <location>
        <begin position="1"/>
        <end position="13"/>
    </location>
</feature>
<protein>
    <submittedName>
        <fullName evidence="2">Uncharacterized protein</fullName>
    </submittedName>
</protein>
<keyword evidence="3" id="KW-1185">Reference proteome</keyword>
<comment type="caution">
    <text evidence="2">The sequence shown here is derived from an EMBL/GenBank/DDBJ whole genome shotgun (WGS) entry which is preliminary data.</text>
</comment>
<reference evidence="2" key="1">
    <citation type="submission" date="2021-03" db="EMBL/GenBank/DDBJ databases">
        <title>Draft genome sequence of rust myrtle Austropuccinia psidii MF-1, a brazilian biotype.</title>
        <authorList>
            <person name="Quecine M.C."/>
            <person name="Pachon D.M.R."/>
            <person name="Bonatelli M.L."/>
            <person name="Correr F.H."/>
            <person name="Franceschini L.M."/>
            <person name="Leite T.F."/>
            <person name="Margarido G.R.A."/>
            <person name="Almeida C.A."/>
            <person name="Ferrarezi J.A."/>
            <person name="Labate C.A."/>
        </authorList>
    </citation>
    <scope>NUCLEOTIDE SEQUENCE</scope>
    <source>
        <strain evidence="2">MF-1</strain>
    </source>
</reference>
<accession>A0A9Q3BQT3</accession>
<dbReference type="Proteomes" id="UP000765509">
    <property type="component" value="Unassembled WGS sequence"/>
</dbReference>
<proteinExistence type="predicted"/>
<feature type="region of interest" description="Disordered" evidence="1">
    <location>
        <begin position="1"/>
        <end position="63"/>
    </location>
</feature>